<proteinExistence type="predicted"/>
<sequence length="113" mass="12974">MGWSYYIRDDFQGAIHEVQTNLILVGHLQESEDYITLDGCGRYLAIRDMCRDLNRPIDSVSVQVESYVLEERDWHAMNRVADMYFVGNTLKPVEEGPSTYHYGYGAVASLIPH</sequence>
<dbReference type="EMBL" id="HBKR01018238">
    <property type="protein sequence ID" value="CAE2306853.1"/>
    <property type="molecule type" value="Transcribed_RNA"/>
</dbReference>
<protein>
    <submittedName>
        <fullName evidence="1">Uncharacterized protein</fullName>
    </submittedName>
</protein>
<evidence type="ECO:0000313" key="1">
    <source>
        <dbReference type="EMBL" id="CAE2306853.1"/>
    </source>
</evidence>
<accession>A0A7S4KVJ4</accession>
<name>A0A7S4KVJ4_9EUKA</name>
<dbReference type="AlphaFoldDB" id="A0A7S4KVJ4"/>
<reference evidence="1" key="1">
    <citation type="submission" date="2021-01" db="EMBL/GenBank/DDBJ databases">
        <authorList>
            <person name="Corre E."/>
            <person name="Pelletier E."/>
            <person name="Niang G."/>
            <person name="Scheremetjew M."/>
            <person name="Finn R."/>
            <person name="Kale V."/>
            <person name="Holt S."/>
            <person name="Cochrane G."/>
            <person name="Meng A."/>
            <person name="Brown T."/>
            <person name="Cohen L."/>
        </authorList>
    </citation>
    <scope>NUCLEOTIDE SEQUENCE</scope>
    <source>
        <strain evidence="1">SoJaBio B1-5/56/2</strain>
    </source>
</reference>
<organism evidence="1">
    <name type="scientific">Paramoeba aestuarina</name>
    <dbReference type="NCBI Taxonomy" id="180227"/>
    <lineage>
        <taxon>Eukaryota</taxon>
        <taxon>Amoebozoa</taxon>
        <taxon>Discosea</taxon>
        <taxon>Flabellinia</taxon>
        <taxon>Dactylopodida</taxon>
        <taxon>Paramoebidae</taxon>
        <taxon>Paramoeba</taxon>
    </lineage>
</organism>
<gene>
    <name evidence="1" type="ORF">NAES01612_LOCUS11980</name>
</gene>